<protein>
    <submittedName>
        <fullName evidence="3">Thioesterase family protein</fullName>
    </submittedName>
</protein>
<dbReference type="InterPro" id="IPR052389">
    <property type="entry name" value="Sec_Metab_Biosynth-Assoc"/>
</dbReference>
<dbReference type="InterPro" id="IPR042171">
    <property type="entry name" value="Acyl-CoA_hotdog"/>
</dbReference>
<evidence type="ECO:0000313" key="3">
    <source>
        <dbReference type="EMBL" id="MCT2585678.1"/>
    </source>
</evidence>
<dbReference type="Pfam" id="PF20789">
    <property type="entry name" value="4HBT_3C"/>
    <property type="match status" value="1"/>
</dbReference>
<dbReference type="Proteomes" id="UP001156441">
    <property type="component" value="Unassembled WGS sequence"/>
</dbReference>
<dbReference type="RefSeq" id="WP_260193357.1">
    <property type="nucleotide sequence ID" value="NZ_JAFFZE010000016.1"/>
</dbReference>
<evidence type="ECO:0000259" key="1">
    <source>
        <dbReference type="Pfam" id="PF13622"/>
    </source>
</evidence>
<accession>A0ABT2JD52</accession>
<reference evidence="3 4" key="1">
    <citation type="submission" date="2021-02" db="EMBL/GenBank/DDBJ databases">
        <title>Actinophytocola xerophila sp. nov., isolated from soil of cotton cropping field.</title>
        <authorList>
            <person name="Huang R."/>
            <person name="Chen X."/>
            <person name="Ge X."/>
            <person name="Liu W."/>
        </authorList>
    </citation>
    <scope>NUCLEOTIDE SEQUENCE [LARGE SCALE GENOMIC DNA]</scope>
    <source>
        <strain evidence="3 4">S1-96</strain>
    </source>
</reference>
<name>A0ABT2JD52_9PSEU</name>
<proteinExistence type="predicted"/>
<organism evidence="3 4">
    <name type="scientific">Actinophytocola gossypii</name>
    <dbReference type="NCBI Taxonomy" id="2812003"/>
    <lineage>
        <taxon>Bacteria</taxon>
        <taxon>Bacillati</taxon>
        <taxon>Actinomycetota</taxon>
        <taxon>Actinomycetes</taxon>
        <taxon>Pseudonocardiales</taxon>
        <taxon>Pseudonocardiaceae</taxon>
    </lineage>
</organism>
<comment type="caution">
    <text evidence="3">The sequence shown here is derived from an EMBL/GenBank/DDBJ whole genome shotgun (WGS) entry which is preliminary data.</text>
</comment>
<dbReference type="InterPro" id="IPR049449">
    <property type="entry name" value="TesB_ACOT8-like_N"/>
</dbReference>
<dbReference type="PANTHER" id="PTHR38110:SF1">
    <property type="entry name" value="THIOESTERASE DOMAIN-CONTAINING PROTEIN"/>
    <property type="match status" value="1"/>
</dbReference>
<dbReference type="InterPro" id="IPR049450">
    <property type="entry name" value="ACOT8-like_C"/>
</dbReference>
<evidence type="ECO:0000313" key="4">
    <source>
        <dbReference type="Proteomes" id="UP001156441"/>
    </source>
</evidence>
<dbReference type="EMBL" id="JAFFZE010000016">
    <property type="protein sequence ID" value="MCT2585678.1"/>
    <property type="molecule type" value="Genomic_DNA"/>
</dbReference>
<keyword evidence="4" id="KW-1185">Reference proteome</keyword>
<dbReference type="SUPFAM" id="SSF54637">
    <property type="entry name" value="Thioesterase/thiol ester dehydrase-isomerase"/>
    <property type="match status" value="2"/>
</dbReference>
<gene>
    <name evidence="3" type="ORF">JT362_21395</name>
</gene>
<dbReference type="Pfam" id="PF13622">
    <property type="entry name" value="4HBT_3"/>
    <property type="match status" value="1"/>
</dbReference>
<feature type="domain" description="Acyl-CoA thioesterase-like C-terminal" evidence="2">
    <location>
        <begin position="151"/>
        <end position="277"/>
    </location>
</feature>
<evidence type="ECO:0000259" key="2">
    <source>
        <dbReference type="Pfam" id="PF20789"/>
    </source>
</evidence>
<dbReference type="InterPro" id="IPR029069">
    <property type="entry name" value="HotDog_dom_sf"/>
</dbReference>
<dbReference type="PANTHER" id="PTHR38110">
    <property type="entry name" value="CHROMOSOME 23, WHOLE GENOME SHOTGUN SEQUENCE"/>
    <property type="match status" value="1"/>
</dbReference>
<feature type="domain" description="Acyl-CoA thioesterase-like N-terminal HotDog" evidence="1">
    <location>
        <begin position="39"/>
        <end position="124"/>
    </location>
</feature>
<dbReference type="Gene3D" id="2.40.160.210">
    <property type="entry name" value="Acyl-CoA thioesterase, double hotdog domain"/>
    <property type="match status" value="1"/>
</dbReference>
<sequence length="285" mass="29828">MSSLAGEARGGPGSSVGPFTAASRVRSLGDGTFTADLGSTWTVGGKPHGGFLLALLARAAVATAGSGSPVADPLSVSAQFLRAPEVGPVLLRTDVRKSGRQATVVSVHLEQRGQPCVEGVVTTGRLPRERAAWSDLPNQPPEPPGNAVDVATLPMASVFRLTAGCDVRLDPNGAGFLHGHVGDPPRLRLWARPKGEQVDPMFALLAGDVSMPVTFNLGRFGWSPTVQLTALLRSRPAPGWLRIQMDCKAVHGPWFDADATVVDATGRLICQARQLALSAKAQPMP</sequence>